<name>A0A4U5P7S9_STECR</name>
<protein>
    <submittedName>
        <fullName evidence="2">Uncharacterized protein</fullName>
    </submittedName>
</protein>
<comment type="caution">
    <text evidence="2">The sequence shown here is derived from an EMBL/GenBank/DDBJ whole genome shotgun (WGS) entry which is preliminary data.</text>
</comment>
<evidence type="ECO:0000313" key="2">
    <source>
        <dbReference type="EMBL" id="TKR92140.1"/>
    </source>
</evidence>
<feature type="compositionally biased region" description="Basic residues" evidence="1">
    <location>
        <begin position="42"/>
        <end position="53"/>
    </location>
</feature>
<evidence type="ECO:0000256" key="1">
    <source>
        <dbReference type="SAM" id="MobiDB-lite"/>
    </source>
</evidence>
<sequence length="77" mass="8428">MASSVCGSSAPCFPLLFPSIKTCVISLQFLNLSIYLRSRVSGPKHPHHLIHRSPRPESISPSRNQMAFPDSSLPVTP</sequence>
<reference evidence="2" key="3">
    <citation type="journal article" date="2019" name="G3 (Bethesda)">
        <title>Hybrid Assembly of the Genome of the Entomopathogenic Nematode Steinernema carpocapsae Identifies the X-Chromosome.</title>
        <authorList>
            <person name="Serra L."/>
            <person name="Macchietto M."/>
            <person name="Macias-Munoz A."/>
            <person name="McGill C.J."/>
            <person name="Rodriguez I.M."/>
            <person name="Rodriguez B."/>
            <person name="Murad R."/>
            <person name="Mortazavi A."/>
        </authorList>
    </citation>
    <scope>NUCLEOTIDE SEQUENCE</scope>
    <source>
        <strain evidence="2">ALL</strain>
    </source>
</reference>
<gene>
    <name evidence="2" type="ORF">L596_006852</name>
</gene>
<reference evidence="2" key="1">
    <citation type="submission" date="2013-11" db="EMBL/GenBank/DDBJ databases">
        <authorList>
            <person name="Sternberg P."/>
            <person name="Dillman A."/>
            <person name="Macchietto M."/>
        </authorList>
    </citation>
    <scope>NUCLEOTIDE SEQUENCE</scope>
    <source>
        <strain evidence="2">ALL</strain>
    </source>
</reference>
<dbReference type="AlphaFoldDB" id="A0A4U5P7S9"/>
<organism evidence="2">
    <name type="scientific">Steinernema carpocapsae</name>
    <name type="common">Entomopathogenic nematode</name>
    <dbReference type="NCBI Taxonomy" id="34508"/>
    <lineage>
        <taxon>Eukaryota</taxon>
        <taxon>Metazoa</taxon>
        <taxon>Ecdysozoa</taxon>
        <taxon>Nematoda</taxon>
        <taxon>Chromadorea</taxon>
        <taxon>Rhabditida</taxon>
        <taxon>Tylenchina</taxon>
        <taxon>Panagrolaimomorpha</taxon>
        <taxon>Strongyloidoidea</taxon>
        <taxon>Steinernematidae</taxon>
        <taxon>Steinernema</taxon>
    </lineage>
</organism>
<proteinExistence type="predicted"/>
<feature type="region of interest" description="Disordered" evidence="1">
    <location>
        <begin position="42"/>
        <end position="77"/>
    </location>
</feature>
<reference evidence="2" key="2">
    <citation type="journal article" date="2015" name="Genome Biol.">
        <title>Comparative genomics of Steinernema reveals deeply conserved gene regulatory networks.</title>
        <authorList>
            <person name="Dillman A.R."/>
            <person name="Macchietto M."/>
            <person name="Porter C.F."/>
            <person name="Rogers A."/>
            <person name="Williams B."/>
            <person name="Antoshechkin I."/>
            <person name="Lee M.M."/>
            <person name="Goodwin Z."/>
            <person name="Lu X."/>
            <person name="Lewis E.E."/>
            <person name="Goodrich-Blair H."/>
            <person name="Stock S.P."/>
            <person name="Adams B.J."/>
            <person name="Sternberg P.W."/>
            <person name="Mortazavi A."/>
        </authorList>
    </citation>
    <scope>NUCLEOTIDE SEQUENCE [LARGE SCALE GENOMIC DNA]</scope>
    <source>
        <strain evidence="2">ALL</strain>
    </source>
</reference>
<dbReference type="EMBL" id="AZBU02000002">
    <property type="protein sequence ID" value="TKR92140.1"/>
    <property type="molecule type" value="Genomic_DNA"/>
</dbReference>
<accession>A0A4U5P7S9</accession>